<feature type="transmembrane region" description="Helical" evidence="15">
    <location>
        <begin position="97"/>
        <end position="122"/>
    </location>
</feature>
<organism evidence="17 18">
    <name type="scientific">Corynebacterium falsenii</name>
    <dbReference type="NCBI Taxonomy" id="108486"/>
    <lineage>
        <taxon>Bacteria</taxon>
        <taxon>Bacillati</taxon>
        <taxon>Actinomycetota</taxon>
        <taxon>Actinomycetes</taxon>
        <taxon>Mycobacteriales</taxon>
        <taxon>Corynebacteriaceae</taxon>
        <taxon>Corynebacterium</taxon>
    </lineage>
</organism>
<sequence>MAFALGIVLFALGIAVSIALHEAGHMYAARMTGMRVRRYFIGFGPTVWSTHKGHTQYGIKAIPLGGFCDIAGMTKLDEMTDEERPYAMYDRSTAARIFVMLGGIIMNVLLALVIIYSVALAWGLPDRSVEFTPTVKTTQCSPASQNADGSLTPCSGAGPAAESGVRPGDTFVSVNGVATPDFPTLRDELRTLDHGDGKKPGDTVTVPAVIDRDGKQQTIDLKVQYVERLNTAGNRMTVGTIGIAPVIPEFRLLQYNPVSAVGGTASFTGSMLKDTWNGLIALPERFPGVVSSIFGGDRADDSPMSVVGASRVGGEMVRYDMWMNFFLALASLNLFLAAFNLVPLPPLDGGHIAVVIYERIRDFVRKLRGLAPGGPADYTQLMPITYAATLVLLVFGATVIIADVVNPVKIF</sequence>
<evidence type="ECO:0000256" key="8">
    <source>
        <dbReference type="ARBA" id="ARBA00022833"/>
    </source>
</evidence>
<dbReference type="STRING" id="1451189.CFAL_06485"/>
<evidence type="ECO:0000256" key="5">
    <source>
        <dbReference type="ARBA" id="ARBA00022670"/>
    </source>
</evidence>
<dbReference type="Gene3D" id="2.30.42.10">
    <property type="match status" value="1"/>
</dbReference>
<evidence type="ECO:0000259" key="16">
    <source>
        <dbReference type="Pfam" id="PF02163"/>
    </source>
</evidence>
<evidence type="ECO:0000256" key="6">
    <source>
        <dbReference type="ARBA" id="ARBA00022692"/>
    </source>
</evidence>
<dbReference type="EMBL" id="QXJK01000005">
    <property type="protein sequence ID" value="RIX34950.1"/>
    <property type="molecule type" value="Genomic_DNA"/>
</dbReference>
<name>A0A418Q763_9CORY</name>
<evidence type="ECO:0000256" key="11">
    <source>
        <dbReference type="ARBA" id="ARBA00023136"/>
    </source>
</evidence>
<comment type="caution">
    <text evidence="17">The sequence shown here is derived from an EMBL/GenBank/DDBJ whole genome shotgun (WGS) entry which is preliminary data.</text>
</comment>
<keyword evidence="6 15" id="KW-0812">Transmembrane</keyword>
<evidence type="ECO:0000256" key="13">
    <source>
        <dbReference type="ARBA" id="ARBA00033476"/>
    </source>
</evidence>
<evidence type="ECO:0000256" key="10">
    <source>
        <dbReference type="ARBA" id="ARBA00023049"/>
    </source>
</evidence>
<accession>A0A418Q763</accession>
<feature type="compositionally biased region" description="Polar residues" evidence="14">
    <location>
        <begin position="142"/>
        <end position="153"/>
    </location>
</feature>
<feature type="transmembrane region" description="Helical" evidence="15">
    <location>
        <begin position="321"/>
        <end position="342"/>
    </location>
</feature>
<keyword evidence="9 15" id="KW-1133">Transmembrane helix</keyword>
<evidence type="ECO:0000256" key="15">
    <source>
        <dbReference type="SAM" id="Phobius"/>
    </source>
</evidence>
<dbReference type="GO" id="GO:0004222">
    <property type="term" value="F:metalloendopeptidase activity"/>
    <property type="evidence" value="ECO:0007669"/>
    <property type="project" value="InterPro"/>
</dbReference>
<keyword evidence="8" id="KW-0862">Zinc</keyword>
<comment type="similarity">
    <text evidence="3">Belongs to the peptidase M50B family.</text>
</comment>
<dbReference type="RefSeq" id="WP_119664778.1">
    <property type="nucleotide sequence ID" value="NZ_QXJK01000005.1"/>
</dbReference>
<evidence type="ECO:0000256" key="2">
    <source>
        <dbReference type="ARBA" id="ARBA00004141"/>
    </source>
</evidence>
<reference evidence="17 18" key="1">
    <citation type="submission" date="2018-09" db="EMBL/GenBank/DDBJ databases">
        <title>Optimization and identification of Corynebacterium falsenii FN1-14 from fish paste.</title>
        <authorList>
            <person name="Daroonpunt R."/>
            <person name="Tanasupawat S."/>
        </authorList>
    </citation>
    <scope>NUCLEOTIDE SEQUENCE [LARGE SCALE GENOMIC DNA]</scope>
    <source>
        <strain evidence="17 18">FN1-14</strain>
    </source>
</reference>
<dbReference type="SUPFAM" id="SSF50156">
    <property type="entry name" value="PDZ domain-like"/>
    <property type="match status" value="1"/>
</dbReference>
<feature type="transmembrane region" description="Helical" evidence="15">
    <location>
        <begin position="384"/>
        <end position="405"/>
    </location>
</feature>
<dbReference type="InterPro" id="IPR008915">
    <property type="entry name" value="Peptidase_M50"/>
</dbReference>
<dbReference type="GO" id="GO:0016020">
    <property type="term" value="C:membrane"/>
    <property type="evidence" value="ECO:0007669"/>
    <property type="project" value="UniProtKB-SubCell"/>
</dbReference>
<evidence type="ECO:0000256" key="4">
    <source>
        <dbReference type="ARBA" id="ARBA00019897"/>
    </source>
</evidence>
<proteinExistence type="inferred from homology"/>
<comment type="cofactor">
    <cofactor evidence="1">
        <name>Zn(2+)</name>
        <dbReference type="ChEBI" id="CHEBI:29105"/>
    </cofactor>
</comment>
<evidence type="ECO:0000256" key="12">
    <source>
        <dbReference type="ARBA" id="ARBA00032214"/>
    </source>
</evidence>
<dbReference type="PANTHER" id="PTHR42837">
    <property type="entry name" value="REGULATOR OF SIGMA-E PROTEASE RSEP"/>
    <property type="match status" value="1"/>
</dbReference>
<dbReference type="Proteomes" id="UP000285278">
    <property type="component" value="Unassembled WGS sequence"/>
</dbReference>
<evidence type="ECO:0000256" key="1">
    <source>
        <dbReference type="ARBA" id="ARBA00001947"/>
    </source>
</evidence>
<protein>
    <recommendedName>
        <fullName evidence="4">Zinc metalloprotease Rip1</fullName>
    </recommendedName>
    <alternativeName>
        <fullName evidence="12">S2P endopeptidase</fullName>
    </alternativeName>
    <alternativeName>
        <fullName evidence="13">Site-2-type intramembrane protease</fullName>
    </alternativeName>
</protein>
<dbReference type="PANTHER" id="PTHR42837:SF2">
    <property type="entry name" value="MEMBRANE METALLOPROTEASE ARASP2, CHLOROPLASTIC-RELATED"/>
    <property type="match status" value="1"/>
</dbReference>
<keyword evidence="11 15" id="KW-0472">Membrane</keyword>
<keyword evidence="10 17" id="KW-0482">Metalloprotease</keyword>
<dbReference type="CDD" id="cd06163">
    <property type="entry name" value="S2P-M50_PDZ_RseP-like"/>
    <property type="match status" value="1"/>
</dbReference>
<evidence type="ECO:0000313" key="17">
    <source>
        <dbReference type="EMBL" id="RIX34950.1"/>
    </source>
</evidence>
<dbReference type="InterPro" id="IPR036034">
    <property type="entry name" value="PDZ_sf"/>
</dbReference>
<evidence type="ECO:0000256" key="7">
    <source>
        <dbReference type="ARBA" id="ARBA00022801"/>
    </source>
</evidence>
<comment type="subcellular location">
    <subcellularLocation>
        <location evidence="2">Membrane</location>
        <topology evidence="2">Multi-pass membrane protein</topology>
    </subcellularLocation>
</comment>
<keyword evidence="7" id="KW-0378">Hydrolase</keyword>
<dbReference type="AlphaFoldDB" id="A0A418Q763"/>
<gene>
    <name evidence="17" type="ORF">D3M95_06525</name>
</gene>
<evidence type="ECO:0000256" key="9">
    <source>
        <dbReference type="ARBA" id="ARBA00022989"/>
    </source>
</evidence>
<dbReference type="InterPro" id="IPR004387">
    <property type="entry name" value="Pept_M50_Zn"/>
</dbReference>
<keyword evidence="5 17" id="KW-0645">Protease</keyword>
<evidence type="ECO:0000313" key="18">
    <source>
        <dbReference type="Proteomes" id="UP000285278"/>
    </source>
</evidence>
<feature type="region of interest" description="Disordered" evidence="14">
    <location>
        <begin position="142"/>
        <end position="165"/>
    </location>
</feature>
<keyword evidence="18" id="KW-1185">Reference proteome</keyword>
<evidence type="ECO:0000256" key="3">
    <source>
        <dbReference type="ARBA" id="ARBA00007931"/>
    </source>
</evidence>
<feature type="domain" description="Peptidase M50" evidence="16">
    <location>
        <begin position="10"/>
        <end position="362"/>
    </location>
</feature>
<evidence type="ECO:0000256" key="14">
    <source>
        <dbReference type="SAM" id="MobiDB-lite"/>
    </source>
</evidence>
<dbReference type="OrthoDB" id="9782003at2"/>
<dbReference type="GO" id="GO:0006508">
    <property type="term" value="P:proteolysis"/>
    <property type="evidence" value="ECO:0007669"/>
    <property type="project" value="UniProtKB-KW"/>
</dbReference>
<dbReference type="Pfam" id="PF02163">
    <property type="entry name" value="Peptidase_M50"/>
    <property type="match status" value="1"/>
</dbReference>